<protein>
    <recommendedName>
        <fullName evidence="2">BV8 family protein</fullName>
    </recommendedName>
</protein>
<evidence type="ECO:0008006" key="2">
    <source>
        <dbReference type="Google" id="ProtNLM"/>
    </source>
</evidence>
<evidence type="ECO:0000313" key="1">
    <source>
        <dbReference type="EMBL" id="CCQ19233.1"/>
    </source>
</evidence>
<proteinExistence type="predicted"/>
<accession>S0DH99</accession>
<name>S0DH99_9VIRU</name>
<dbReference type="EMBL" id="HF562925">
    <property type="protein sequence ID" value="CCQ19233.1"/>
    <property type="molecule type" value="Genomic_DNA"/>
</dbReference>
<sequence>MEELLNYVEVTKNVLVSSRWPLSNIKTLVVTLVRKIINENKNVFSILQVNDIPTKLITRKNESDYVHVFEEISGTETMDAYIYEIVLPKDEANIRRKRISGNSRSNESWPDYVVSVSTKGNKISYYLMPSHVE</sequence>
<gene>
    <name evidence="1" type="primary">bv8 (CskBV_28.11)</name>
    <name evidence="1" type="ORF">CSKBV_28.11</name>
</gene>
<organism evidence="1">
    <name type="scientific">Cotesia sesamiae Kitale bracovirus</name>
    <dbReference type="NCBI Taxonomy" id="452648"/>
    <lineage>
        <taxon>Viruses</taxon>
        <taxon>Viruses incertae sedis</taxon>
        <taxon>Polydnaviriformidae</taxon>
        <taxon>Bracoviriform</taxon>
        <taxon>Cotesia sesamiae bracovirus</taxon>
    </lineage>
</organism>
<reference evidence="1" key="1">
    <citation type="journal article" date="2013" name="PLoS ONE">
        <title>Adaptive selection on bracovirus genomes drives the specialization of cotesia parasitoid wasps.</title>
        <authorList>
            <person name="Jancek S."/>
            <person name="Bezier A."/>
            <person name="Gayral P."/>
            <person name="Paillusson C."/>
            <person name="Kaiser L."/>
            <person name="Dupas S."/>
            <person name="Le Ru B.P."/>
            <person name="Barbe V."/>
            <person name="Periquet G."/>
            <person name="Drezen J.-M."/>
            <person name="Herniou E.A."/>
        </authorList>
    </citation>
    <scope>NUCLEOTIDE SEQUENCE</scope>
    <source>
        <strain evidence="1">Kitale</strain>
    </source>
</reference>